<feature type="transmembrane region" description="Helical" evidence="8">
    <location>
        <begin position="300"/>
        <end position="321"/>
    </location>
</feature>
<dbReference type="EMBL" id="JACJJC010000010">
    <property type="protein sequence ID" value="MBM6704323.1"/>
    <property type="molecule type" value="Genomic_DNA"/>
</dbReference>
<feature type="transmembrane region" description="Helical" evidence="8">
    <location>
        <begin position="269"/>
        <end position="288"/>
    </location>
</feature>
<reference evidence="9 10" key="1">
    <citation type="journal article" date="2021" name="Sci. Rep.">
        <title>The distribution of antibiotic resistance genes in chicken gut microbiota commensals.</title>
        <authorList>
            <person name="Juricova H."/>
            <person name="Matiasovicova J."/>
            <person name="Kubasova T."/>
            <person name="Cejkova D."/>
            <person name="Rychlik I."/>
        </authorList>
    </citation>
    <scope>NUCLEOTIDE SEQUENCE [LARGE SCALE GENOMIC DNA]</scope>
    <source>
        <strain evidence="9 10">An829</strain>
    </source>
</reference>
<dbReference type="InterPro" id="IPR038770">
    <property type="entry name" value="Na+/solute_symporter_sf"/>
</dbReference>
<keyword evidence="6 8" id="KW-1133">Transmembrane helix</keyword>
<organism evidence="9 10">
    <name type="scientific">Sutterella massiliensis</name>
    <dbReference type="NCBI Taxonomy" id="1816689"/>
    <lineage>
        <taxon>Bacteria</taxon>
        <taxon>Pseudomonadati</taxon>
        <taxon>Pseudomonadota</taxon>
        <taxon>Betaproteobacteria</taxon>
        <taxon>Burkholderiales</taxon>
        <taxon>Sutterellaceae</taxon>
        <taxon>Sutterella</taxon>
    </lineage>
</organism>
<dbReference type="PANTHER" id="PTHR36838">
    <property type="entry name" value="AUXIN EFFLUX CARRIER FAMILY PROTEIN"/>
    <property type="match status" value="1"/>
</dbReference>
<evidence type="ECO:0000256" key="2">
    <source>
        <dbReference type="ARBA" id="ARBA00010145"/>
    </source>
</evidence>
<feature type="transmembrane region" description="Helical" evidence="8">
    <location>
        <begin position="68"/>
        <end position="87"/>
    </location>
</feature>
<feature type="transmembrane region" description="Helical" evidence="8">
    <location>
        <begin position="36"/>
        <end position="56"/>
    </location>
</feature>
<evidence type="ECO:0000256" key="3">
    <source>
        <dbReference type="ARBA" id="ARBA00022448"/>
    </source>
</evidence>
<keyword evidence="10" id="KW-1185">Reference proteome</keyword>
<dbReference type="Pfam" id="PF03547">
    <property type="entry name" value="Mem_trans"/>
    <property type="match status" value="1"/>
</dbReference>
<proteinExistence type="inferred from homology"/>
<protein>
    <submittedName>
        <fullName evidence="9">AEC family transporter</fullName>
    </submittedName>
</protein>
<keyword evidence="3" id="KW-0813">Transport</keyword>
<feature type="transmembrane region" description="Helical" evidence="8">
    <location>
        <begin position="183"/>
        <end position="204"/>
    </location>
</feature>
<accession>A0ABS2DSS3</accession>
<dbReference type="InterPro" id="IPR004776">
    <property type="entry name" value="Mem_transp_PIN-like"/>
</dbReference>
<evidence type="ECO:0000256" key="5">
    <source>
        <dbReference type="ARBA" id="ARBA00022692"/>
    </source>
</evidence>
<evidence type="ECO:0000313" key="9">
    <source>
        <dbReference type="EMBL" id="MBM6704323.1"/>
    </source>
</evidence>
<evidence type="ECO:0000256" key="7">
    <source>
        <dbReference type="ARBA" id="ARBA00023136"/>
    </source>
</evidence>
<comment type="subcellular location">
    <subcellularLocation>
        <location evidence="1">Cell membrane</location>
        <topology evidence="1">Multi-pass membrane protein</topology>
    </subcellularLocation>
</comment>
<evidence type="ECO:0000313" key="10">
    <source>
        <dbReference type="Proteomes" id="UP000715095"/>
    </source>
</evidence>
<feature type="transmembrane region" description="Helical" evidence="8">
    <location>
        <begin position="6"/>
        <end position="24"/>
    </location>
</feature>
<evidence type="ECO:0000256" key="8">
    <source>
        <dbReference type="SAM" id="Phobius"/>
    </source>
</evidence>
<dbReference type="RefSeq" id="WP_205102983.1">
    <property type="nucleotide sequence ID" value="NZ_JACJJC010000010.1"/>
</dbReference>
<name>A0ABS2DSS3_9BURK</name>
<comment type="caution">
    <text evidence="9">The sequence shown here is derived from an EMBL/GenBank/DDBJ whole genome shotgun (WGS) entry which is preliminary data.</text>
</comment>
<feature type="transmembrane region" description="Helical" evidence="8">
    <location>
        <begin position="210"/>
        <end position="228"/>
    </location>
</feature>
<evidence type="ECO:0000256" key="4">
    <source>
        <dbReference type="ARBA" id="ARBA00022475"/>
    </source>
</evidence>
<comment type="similarity">
    <text evidence="2">Belongs to the auxin efflux carrier (TC 2.A.69) family.</text>
</comment>
<dbReference type="Proteomes" id="UP000715095">
    <property type="component" value="Unassembled WGS sequence"/>
</dbReference>
<feature type="transmembrane region" description="Helical" evidence="8">
    <location>
        <begin position="99"/>
        <end position="118"/>
    </location>
</feature>
<dbReference type="Gene3D" id="1.20.1530.20">
    <property type="match status" value="1"/>
</dbReference>
<sequence length="323" mass="34379">MNLFLHQLDLCAPLFLLVFVGWGLRKARFFTDEVGTALTGFTFRFLIPVLLFDMLSDLSKMPPVDWRVLLAFFGSCMVLFTVGKIVYPKLFKVNAAGCTILAMGGVFGNNVQLGIPILQLGLGPESMPTASLIIIFNVLILWTVAIASVEFGGVKPDAMRGRTADEKFAAAVPAFVRVIKNPVVAGILAGTAFGLTGLELPTFARDTLKLVSSATTPICLVVVGMGLARYSFFGAIGKNLCVTVTKLVFQPALVFLLCLALGLPTLETQVATLMSTLPVAINVYIMSADFKAEEGAASSSILLSTLLSALTVPLVLAFFGITG</sequence>
<keyword evidence="4" id="KW-1003">Cell membrane</keyword>
<keyword evidence="7 8" id="KW-0472">Membrane</keyword>
<feature type="transmembrane region" description="Helical" evidence="8">
    <location>
        <begin position="130"/>
        <end position="152"/>
    </location>
</feature>
<evidence type="ECO:0000256" key="1">
    <source>
        <dbReference type="ARBA" id="ARBA00004651"/>
    </source>
</evidence>
<gene>
    <name evidence="9" type="ORF">H6A60_07485</name>
</gene>
<dbReference type="PANTHER" id="PTHR36838:SF3">
    <property type="entry name" value="TRANSPORTER AUXIN EFFLUX CARRIER EC FAMILY"/>
    <property type="match status" value="1"/>
</dbReference>
<keyword evidence="5 8" id="KW-0812">Transmembrane</keyword>
<evidence type="ECO:0000256" key="6">
    <source>
        <dbReference type="ARBA" id="ARBA00022989"/>
    </source>
</evidence>
<feature type="transmembrane region" description="Helical" evidence="8">
    <location>
        <begin position="240"/>
        <end position="263"/>
    </location>
</feature>